<dbReference type="PROSITE" id="PS51078">
    <property type="entry name" value="ICLR_ED"/>
    <property type="match status" value="1"/>
</dbReference>
<comment type="caution">
    <text evidence="6">The sequence shown here is derived from an EMBL/GenBank/DDBJ whole genome shotgun (WGS) entry which is preliminary data.</text>
</comment>
<evidence type="ECO:0000256" key="3">
    <source>
        <dbReference type="ARBA" id="ARBA00023163"/>
    </source>
</evidence>
<dbReference type="InterPro" id="IPR005471">
    <property type="entry name" value="Tscrpt_reg_IclR_N"/>
</dbReference>
<dbReference type="InterPro" id="IPR050707">
    <property type="entry name" value="HTH_MetabolicPath_Reg"/>
</dbReference>
<accession>A0A4R6UDJ9</accession>
<dbReference type="Proteomes" id="UP000295510">
    <property type="component" value="Unassembled WGS sequence"/>
</dbReference>
<dbReference type="Pfam" id="PF09339">
    <property type="entry name" value="HTH_IclR"/>
    <property type="match status" value="1"/>
</dbReference>
<dbReference type="AlphaFoldDB" id="A0A4R6UDJ9"/>
<keyword evidence="3" id="KW-0804">Transcription</keyword>
<evidence type="ECO:0000256" key="2">
    <source>
        <dbReference type="ARBA" id="ARBA00023125"/>
    </source>
</evidence>
<dbReference type="SUPFAM" id="SSF46785">
    <property type="entry name" value="Winged helix' DNA-binding domain"/>
    <property type="match status" value="1"/>
</dbReference>
<sequence length="285" mass="30816">MKAHRMNPPPSIAKADFIEGMAKGMAVLESFDTERQRLNATLAAQRAGLTRAAARRHLLTLAHLGYLETDGRYFWLAPKVLRFSGSYLASARLPRAVQPALNRLAAYTGDSFSVAVLEGDAVVIVARSAVTASDASRQGWLSSSLGHPLRQAQDVRWTAHGLHLGARLPAHATSTGRVLLANLPSAELSAWLKGRLLPRLTPYTVTDHKGMRRILSEVRQQDWCLASEEHELGVHAVAVPLRNMAGQTVAALNAVVSTARLQAGVVQAELLPLLQSTALELRPAL</sequence>
<evidence type="ECO:0000259" key="5">
    <source>
        <dbReference type="PROSITE" id="PS51078"/>
    </source>
</evidence>
<protein>
    <submittedName>
        <fullName evidence="6">IclR family transcriptional regulator</fullName>
    </submittedName>
</protein>
<dbReference type="InterPro" id="IPR036388">
    <property type="entry name" value="WH-like_DNA-bd_sf"/>
</dbReference>
<keyword evidence="1" id="KW-0805">Transcription regulation</keyword>
<dbReference type="PROSITE" id="PS51077">
    <property type="entry name" value="HTH_ICLR"/>
    <property type="match status" value="1"/>
</dbReference>
<dbReference type="GO" id="GO:0045892">
    <property type="term" value="P:negative regulation of DNA-templated transcription"/>
    <property type="evidence" value="ECO:0007669"/>
    <property type="project" value="TreeGrafter"/>
</dbReference>
<evidence type="ECO:0000259" key="4">
    <source>
        <dbReference type="PROSITE" id="PS51077"/>
    </source>
</evidence>
<dbReference type="EMBL" id="SNYL01000008">
    <property type="protein sequence ID" value="TDQ43169.1"/>
    <property type="molecule type" value="Genomic_DNA"/>
</dbReference>
<evidence type="ECO:0000313" key="7">
    <source>
        <dbReference type="Proteomes" id="UP000295510"/>
    </source>
</evidence>
<gene>
    <name evidence="6" type="ORF">DFR43_108114</name>
</gene>
<dbReference type="InterPro" id="IPR029016">
    <property type="entry name" value="GAF-like_dom_sf"/>
</dbReference>
<dbReference type="Gene3D" id="3.30.450.40">
    <property type="match status" value="1"/>
</dbReference>
<dbReference type="SUPFAM" id="SSF55781">
    <property type="entry name" value="GAF domain-like"/>
    <property type="match status" value="1"/>
</dbReference>
<dbReference type="Pfam" id="PF01614">
    <property type="entry name" value="IclR_C"/>
    <property type="match status" value="1"/>
</dbReference>
<name>A0A4R6UDJ9_9BURK</name>
<dbReference type="SMART" id="SM00346">
    <property type="entry name" value="HTH_ICLR"/>
    <property type="match status" value="1"/>
</dbReference>
<dbReference type="PANTHER" id="PTHR30136">
    <property type="entry name" value="HELIX-TURN-HELIX TRANSCRIPTIONAL REGULATOR, ICLR FAMILY"/>
    <property type="match status" value="1"/>
</dbReference>
<reference evidence="6 7" key="1">
    <citation type="submission" date="2019-03" db="EMBL/GenBank/DDBJ databases">
        <title>Genomic Encyclopedia of Type Strains, Phase IV (KMG-IV): sequencing the most valuable type-strain genomes for metagenomic binning, comparative biology and taxonomic classification.</title>
        <authorList>
            <person name="Goeker M."/>
        </authorList>
    </citation>
    <scope>NUCLEOTIDE SEQUENCE [LARGE SCALE GENOMIC DNA]</scope>
    <source>
        <strain evidence="6 7">DSM 19605</strain>
    </source>
</reference>
<dbReference type="InterPro" id="IPR014757">
    <property type="entry name" value="Tscrpt_reg_IclR_C"/>
</dbReference>
<keyword evidence="2" id="KW-0238">DNA-binding</keyword>
<proteinExistence type="predicted"/>
<evidence type="ECO:0000256" key="1">
    <source>
        <dbReference type="ARBA" id="ARBA00023015"/>
    </source>
</evidence>
<organism evidence="6 7">
    <name type="scientific">Tepidicella xavieri</name>
    <dbReference type="NCBI Taxonomy" id="360241"/>
    <lineage>
        <taxon>Bacteria</taxon>
        <taxon>Pseudomonadati</taxon>
        <taxon>Pseudomonadota</taxon>
        <taxon>Betaproteobacteria</taxon>
        <taxon>Burkholderiales</taxon>
        <taxon>Tepidicella</taxon>
    </lineage>
</organism>
<dbReference type="InterPro" id="IPR036390">
    <property type="entry name" value="WH_DNA-bd_sf"/>
</dbReference>
<dbReference type="Gene3D" id="1.10.10.10">
    <property type="entry name" value="Winged helix-like DNA-binding domain superfamily/Winged helix DNA-binding domain"/>
    <property type="match status" value="1"/>
</dbReference>
<feature type="domain" description="HTH iclR-type" evidence="4">
    <location>
        <begin position="18"/>
        <end position="78"/>
    </location>
</feature>
<feature type="domain" description="IclR-ED" evidence="5">
    <location>
        <begin position="79"/>
        <end position="285"/>
    </location>
</feature>
<keyword evidence="7" id="KW-1185">Reference proteome</keyword>
<evidence type="ECO:0000313" key="6">
    <source>
        <dbReference type="EMBL" id="TDQ43169.1"/>
    </source>
</evidence>
<dbReference type="GO" id="GO:0003677">
    <property type="term" value="F:DNA binding"/>
    <property type="evidence" value="ECO:0007669"/>
    <property type="project" value="UniProtKB-KW"/>
</dbReference>
<dbReference type="GO" id="GO:0003700">
    <property type="term" value="F:DNA-binding transcription factor activity"/>
    <property type="evidence" value="ECO:0007669"/>
    <property type="project" value="TreeGrafter"/>
</dbReference>
<dbReference type="PANTHER" id="PTHR30136:SF34">
    <property type="entry name" value="TRANSCRIPTIONAL REGULATOR"/>
    <property type="match status" value="1"/>
</dbReference>